<dbReference type="InterPro" id="IPR008271">
    <property type="entry name" value="Ser/Thr_kinase_AS"/>
</dbReference>
<keyword evidence="4 7" id="KW-0547">Nucleotide-binding</keyword>
<dbReference type="PANTHER" id="PTHR43289:SF6">
    <property type="entry name" value="SERINE_THREONINE-PROTEIN KINASE NEKL-3"/>
    <property type="match status" value="1"/>
</dbReference>
<dbReference type="EMBL" id="SOHE01000013">
    <property type="protein sequence ID" value="TFD55285.1"/>
    <property type="molecule type" value="Genomic_DNA"/>
</dbReference>
<dbReference type="PROSITE" id="PS50011">
    <property type="entry name" value="PROTEIN_KINASE_DOM"/>
    <property type="match status" value="1"/>
</dbReference>
<evidence type="ECO:0000256" key="4">
    <source>
        <dbReference type="ARBA" id="ARBA00022741"/>
    </source>
</evidence>
<dbReference type="SMART" id="SM00220">
    <property type="entry name" value="S_TKc"/>
    <property type="match status" value="1"/>
</dbReference>
<keyword evidence="9" id="KW-0472">Membrane</keyword>
<dbReference type="AlphaFoldDB" id="A0A4R9AAH2"/>
<keyword evidence="6 7" id="KW-0067">ATP-binding</keyword>
<evidence type="ECO:0000256" key="2">
    <source>
        <dbReference type="ARBA" id="ARBA00022527"/>
    </source>
</evidence>
<dbReference type="GO" id="GO:0004674">
    <property type="term" value="F:protein serine/threonine kinase activity"/>
    <property type="evidence" value="ECO:0007669"/>
    <property type="project" value="UniProtKB-KW"/>
</dbReference>
<dbReference type="GO" id="GO:0005524">
    <property type="term" value="F:ATP binding"/>
    <property type="evidence" value="ECO:0007669"/>
    <property type="project" value="UniProtKB-UniRule"/>
</dbReference>
<feature type="domain" description="Protein kinase" evidence="10">
    <location>
        <begin position="14"/>
        <end position="294"/>
    </location>
</feature>
<dbReference type="Pfam" id="PF00069">
    <property type="entry name" value="Pkinase"/>
    <property type="match status" value="1"/>
</dbReference>
<reference evidence="11 12" key="1">
    <citation type="submission" date="2019-03" db="EMBL/GenBank/DDBJ databases">
        <title>Genomics of glacier-inhabiting Cryobacterium strains.</title>
        <authorList>
            <person name="Liu Q."/>
            <person name="Xin Y.-H."/>
        </authorList>
    </citation>
    <scope>NUCLEOTIDE SEQUENCE [LARGE SCALE GENOMIC DNA]</scope>
    <source>
        <strain evidence="11 12">Hh14</strain>
    </source>
</reference>
<dbReference type="OrthoDB" id="9762169at2"/>
<dbReference type="PANTHER" id="PTHR43289">
    <property type="entry name" value="MITOGEN-ACTIVATED PROTEIN KINASE KINASE KINASE 20-RELATED"/>
    <property type="match status" value="1"/>
</dbReference>
<evidence type="ECO:0000313" key="11">
    <source>
        <dbReference type="EMBL" id="TFD55285.1"/>
    </source>
</evidence>
<dbReference type="SUPFAM" id="SSF56112">
    <property type="entry name" value="Protein kinase-like (PK-like)"/>
    <property type="match status" value="1"/>
</dbReference>
<feature type="binding site" evidence="7">
    <location>
        <position position="43"/>
    </location>
    <ligand>
        <name>ATP</name>
        <dbReference type="ChEBI" id="CHEBI:30616"/>
    </ligand>
</feature>
<gene>
    <name evidence="11" type="ORF">E3T55_02450</name>
</gene>
<feature type="region of interest" description="Disordered" evidence="8">
    <location>
        <begin position="421"/>
        <end position="445"/>
    </location>
</feature>
<evidence type="ECO:0000256" key="3">
    <source>
        <dbReference type="ARBA" id="ARBA00022679"/>
    </source>
</evidence>
<evidence type="ECO:0000256" key="1">
    <source>
        <dbReference type="ARBA" id="ARBA00012513"/>
    </source>
</evidence>
<dbReference type="InterPro" id="IPR011009">
    <property type="entry name" value="Kinase-like_dom_sf"/>
</dbReference>
<organism evidence="11 12">
    <name type="scientific">Cryobacterium frigoriphilum</name>
    <dbReference type="NCBI Taxonomy" id="1259150"/>
    <lineage>
        <taxon>Bacteria</taxon>
        <taxon>Bacillati</taxon>
        <taxon>Actinomycetota</taxon>
        <taxon>Actinomycetes</taxon>
        <taxon>Micrococcales</taxon>
        <taxon>Microbacteriaceae</taxon>
        <taxon>Cryobacterium</taxon>
    </lineage>
</organism>
<feature type="region of interest" description="Disordered" evidence="8">
    <location>
        <begin position="171"/>
        <end position="199"/>
    </location>
</feature>
<dbReference type="InterPro" id="IPR017441">
    <property type="entry name" value="Protein_kinase_ATP_BS"/>
</dbReference>
<comment type="caution">
    <text evidence="11">The sequence shown here is derived from an EMBL/GenBank/DDBJ whole genome shotgun (WGS) entry which is preliminary data.</text>
</comment>
<accession>A0A4R9AAH2</accession>
<dbReference type="CDD" id="cd14014">
    <property type="entry name" value="STKc_PknB_like"/>
    <property type="match status" value="1"/>
</dbReference>
<protein>
    <recommendedName>
        <fullName evidence="1">non-specific serine/threonine protein kinase</fullName>
        <ecNumber evidence="1">2.7.11.1</ecNumber>
    </recommendedName>
</protein>
<evidence type="ECO:0000256" key="7">
    <source>
        <dbReference type="PROSITE-ProRule" id="PRU10141"/>
    </source>
</evidence>
<evidence type="ECO:0000256" key="6">
    <source>
        <dbReference type="ARBA" id="ARBA00022840"/>
    </source>
</evidence>
<evidence type="ECO:0000256" key="9">
    <source>
        <dbReference type="SAM" id="Phobius"/>
    </source>
</evidence>
<feature type="compositionally biased region" description="Polar residues" evidence="8">
    <location>
        <begin position="180"/>
        <end position="191"/>
    </location>
</feature>
<keyword evidence="3" id="KW-0808">Transferase</keyword>
<feature type="transmembrane region" description="Helical" evidence="9">
    <location>
        <begin position="454"/>
        <end position="477"/>
    </location>
</feature>
<dbReference type="Gene3D" id="1.10.510.10">
    <property type="entry name" value="Transferase(Phosphotransferase) domain 1"/>
    <property type="match status" value="1"/>
</dbReference>
<evidence type="ECO:0000259" key="10">
    <source>
        <dbReference type="PROSITE" id="PS50011"/>
    </source>
</evidence>
<keyword evidence="2 11" id="KW-0723">Serine/threonine-protein kinase</keyword>
<keyword evidence="9" id="KW-0812">Transmembrane</keyword>
<evidence type="ECO:0000256" key="5">
    <source>
        <dbReference type="ARBA" id="ARBA00022777"/>
    </source>
</evidence>
<keyword evidence="5 11" id="KW-0418">Kinase</keyword>
<dbReference type="EC" id="2.7.11.1" evidence="1"/>
<dbReference type="PROSITE" id="PS00108">
    <property type="entry name" value="PROTEIN_KINASE_ST"/>
    <property type="match status" value="1"/>
</dbReference>
<evidence type="ECO:0000256" key="8">
    <source>
        <dbReference type="SAM" id="MobiDB-lite"/>
    </source>
</evidence>
<name>A0A4R9AAH2_9MICO</name>
<sequence length="588" mass="61982">MRRSTSVPPELPGYTYIKPLGSGGFSDVFLYEQRLPRRRVAVKVLLTEQLGESTRAQFVAEANLMAQLSTHPYIVTIYHADVASDLRPYFVMEYCPGPSLAEQYKREPFSIEDALRIGVRLAGAVATAHSAGILHRDIKPANVLTNDFGWPALTDFGISSTLDDELPVQTITGVTGGRPSDTSATSESQAVGMSVPWSPPEMFDDDPKADVRSDVFSLAATIHTLLAGRTPFEIRGRSNGTLDLIGRIEHGAITPIDRPDMPRSLTHVLQKGMATDRENRYATAVDFARALQRVELELRLSPTGIEVPNLRVQQAEKAAATPEEAETRARTVVTIAAQAPVPAAVPAATPAAAPAVGTDDTGTVPDGVLADRSHTDSTVRGSGTTLNERDVLETVVAAEPTADSAVASAVAEGTVVRSSAREQTVVRPRRPASVVPDTAAADVESSPARRPRALARAIAIGAGIAVLAGVVAAVAIVGSPESDITPSARPTTAQGGGASAGGAVPAPTLQGVETSVDGTIVTFTVSNPDPEDTDVYRWARAETPTQPQLSKTDTIVIEGVTPGARVCIDVYLQRSDGKLSEAEQACNQ</sequence>
<evidence type="ECO:0000313" key="12">
    <source>
        <dbReference type="Proteomes" id="UP000297447"/>
    </source>
</evidence>
<keyword evidence="12" id="KW-1185">Reference proteome</keyword>
<dbReference type="Proteomes" id="UP000297447">
    <property type="component" value="Unassembled WGS sequence"/>
</dbReference>
<dbReference type="PROSITE" id="PS00107">
    <property type="entry name" value="PROTEIN_KINASE_ATP"/>
    <property type="match status" value="1"/>
</dbReference>
<keyword evidence="9" id="KW-1133">Transmembrane helix</keyword>
<feature type="region of interest" description="Disordered" evidence="8">
    <location>
        <begin position="481"/>
        <end position="502"/>
    </location>
</feature>
<dbReference type="InterPro" id="IPR000719">
    <property type="entry name" value="Prot_kinase_dom"/>
</dbReference>
<proteinExistence type="predicted"/>